<name>A0A9P6DPY5_9AGAM</name>
<gene>
    <name evidence="1" type="ORF">BS47DRAFT_378680</name>
</gene>
<organism evidence="1 2">
    <name type="scientific">Hydnum rufescens UP504</name>
    <dbReference type="NCBI Taxonomy" id="1448309"/>
    <lineage>
        <taxon>Eukaryota</taxon>
        <taxon>Fungi</taxon>
        <taxon>Dikarya</taxon>
        <taxon>Basidiomycota</taxon>
        <taxon>Agaricomycotina</taxon>
        <taxon>Agaricomycetes</taxon>
        <taxon>Cantharellales</taxon>
        <taxon>Hydnaceae</taxon>
        <taxon>Hydnum</taxon>
    </lineage>
</organism>
<dbReference type="AlphaFoldDB" id="A0A9P6DPY5"/>
<sequence>MILYLSSRPGYNISCSYGIGMLLLPSPVRFLYMILRIYSLRVLIHLISAPYPLVMSGFRPALACSYCEVPEYAQRPNDEGYMEITAQFPTKKHIVKGVGTLEDILQHLCTAILYLALLTGFQQRNASHPILPPPKRGGPP</sequence>
<protein>
    <submittedName>
        <fullName evidence="1">Uncharacterized protein</fullName>
    </submittedName>
</protein>
<dbReference type="EMBL" id="MU129098">
    <property type="protein sequence ID" value="KAF9506813.1"/>
    <property type="molecule type" value="Genomic_DNA"/>
</dbReference>
<dbReference type="Proteomes" id="UP000886523">
    <property type="component" value="Unassembled WGS sequence"/>
</dbReference>
<accession>A0A9P6DPY5</accession>
<reference evidence="1" key="1">
    <citation type="journal article" date="2020" name="Nat. Commun.">
        <title>Large-scale genome sequencing of mycorrhizal fungi provides insights into the early evolution of symbiotic traits.</title>
        <authorList>
            <person name="Miyauchi S."/>
            <person name="Kiss E."/>
            <person name="Kuo A."/>
            <person name="Drula E."/>
            <person name="Kohler A."/>
            <person name="Sanchez-Garcia M."/>
            <person name="Morin E."/>
            <person name="Andreopoulos B."/>
            <person name="Barry K.W."/>
            <person name="Bonito G."/>
            <person name="Buee M."/>
            <person name="Carver A."/>
            <person name="Chen C."/>
            <person name="Cichocki N."/>
            <person name="Clum A."/>
            <person name="Culley D."/>
            <person name="Crous P.W."/>
            <person name="Fauchery L."/>
            <person name="Girlanda M."/>
            <person name="Hayes R.D."/>
            <person name="Keri Z."/>
            <person name="LaButti K."/>
            <person name="Lipzen A."/>
            <person name="Lombard V."/>
            <person name="Magnuson J."/>
            <person name="Maillard F."/>
            <person name="Murat C."/>
            <person name="Nolan M."/>
            <person name="Ohm R.A."/>
            <person name="Pangilinan J."/>
            <person name="Pereira M.F."/>
            <person name="Perotto S."/>
            <person name="Peter M."/>
            <person name="Pfister S."/>
            <person name="Riley R."/>
            <person name="Sitrit Y."/>
            <person name="Stielow J.B."/>
            <person name="Szollosi G."/>
            <person name="Zifcakova L."/>
            <person name="Stursova M."/>
            <person name="Spatafora J.W."/>
            <person name="Tedersoo L."/>
            <person name="Vaario L.M."/>
            <person name="Yamada A."/>
            <person name="Yan M."/>
            <person name="Wang P."/>
            <person name="Xu J."/>
            <person name="Bruns T."/>
            <person name="Baldrian P."/>
            <person name="Vilgalys R."/>
            <person name="Dunand C."/>
            <person name="Henrissat B."/>
            <person name="Grigoriev I.V."/>
            <person name="Hibbett D."/>
            <person name="Nagy L.G."/>
            <person name="Martin F.M."/>
        </authorList>
    </citation>
    <scope>NUCLEOTIDE SEQUENCE</scope>
    <source>
        <strain evidence="1">UP504</strain>
    </source>
</reference>
<evidence type="ECO:0000313" key="1">
    <source>
        <dbReference type="EMBL" id="KAF9506813.1"/>
    </source>
</evidence>
<comment type="caution">
    <text evidence="1">The sequence shown here is derived from an EMBL/GenBank/DDBJ whole genome shotgun (WGS) entry which is preliminary data.</text>
</comment>
<keyword evidence="2" id="KW-1185">Reference proteome</keyword>
<proteinExistence type="predicted"/>
<evidence type="ECO:0000313" key="2">
    <source>
        <dbReference type="Proteomes" id="UP000886523"/>
    </source>
</evidence>